<organism evidence="7 8">
    <name type="scientific">Candidatus Nitrospira allomarina</name>
    <dbReference type="NCBI Taxonomy" id="3020900"/>
    <lineage>
        <taxon>Bacteria</taxon>
        <taxon>Pseudomonadati</taxon>
        <taxon>Nitrospirota</taxon>
        <taxon>Nitrospiria</taxon>
        <taxon>Nitrospirales</taxon>
        <taxon>Nitrospiraceae</taxon>
        <taxon>Nitrospira</taxon>
    </lineage>
</organism>
<dbReference type="InterPro" id="IPR051929">
    <property type="entry name" value="VirAsm_ModProt"/>
</dbReference>
<evidence type="ECO:0000256" key="3">
    <source>
        <dbReference type="ARBA" id="ARBA00022801"/>
    </source>
</evidence>
<dbReference type="GO" id="GO:0008235">
    <property type="term" value="F:metalloexopeptidase activity"/>
    <property type="evidence" value="ECO:0007669"/>
    <property type="project" value="TreeGrafter"/>
</dbReference>
<accession>A0AA96GCB5</accession>
<evidence type="ECO:0000256" key="1">
    <source>
        <dbReference type="ARBA" id="ARBA00022670"/>
    </source>
</evidence>
<dbReference type="SUPFAM" id="SSF102712">
    <property type="entry name" value="JAB1/MPN domain"/>
    <property type="match status" value="1"/>
</dbReference>
<dbReference type="InterPro" id="IPR028090">
    <property type="entry name" value="JAB_dom_prok"/>
</dbReference>
<dbReference type="PANTHER" id="PTHR34858">
    <property type="entry name" value="CYSO-CYSTEINE PEPTIDASE"/>
    <property type="match status" value="1"/>
</dbReference>
<dbReference type="PROSITE" id="PS50249">
    <property type="entry name" value="MPN"/>
    <property type="match status" value="1"/>
</dbReference>
<sequence>MLAIPSSIINNMIVHARELAPHECCGILSGTENTIAEDYRITNILAALSEQDLTRFDPAKLTDLQRLSPEERADIAFQMDAREMAMAQRDIRSKNLDLLGFYHSHTFSPARPSQTDITIAMEFESYRTKLHLPEPFHLIISLEHTDQPVVRAYKIQESKATEIPINTLP</sequence>
<dbReference type="Proteomes" id="UP001302719">
    <property type="component" value="Chromosome"/>
</dbReference>
<dbReference type="Pfam" id="PF14464">
    <property type="entry name" value="Prok-JAB"/>
    <property type="match status" value="1"/>
</dbReference>
<keyword evidence="3" id="KW-0378">Hydrolase</keyword>
<evidence type="ECO:0000256" key="4">
    <source>
        <dbReference type="ARBA" id="ARBA00022833"/>
    </source>
</evidence>
<evidence type="ECO:0000313" key="8">
    <source>
        <dbReference type="Proteomes" id="UP001302719"/>
    </source>
</evidence>
<dbReference type="EMBL" id="CP116967">
    <property type="protein sequence ID" value="WNM57395.1"/>
    <property type="molecule type" value="Genomic_DNA"/>
</dbReference>
<name>A0AA96GCB5_9BACT</name>
<dbReference type="SMART" id="SM00232">
    <property type="entry name" value="JAB_MPN"/>
    <property type="match status" value="1"/>
</dbReference>
<dbReference type="PANTHER" id="PTHR34858:SF1">
    <property type="entry name" value="CYSO-CYSTEINE PEPTIDASE"/>
    <property type="match status" value="1"/>
</dbReference>
<dbReference type="RefSeq" id="WP_312641820.1">
    <property type="nucleotide sequence ID" value="NZ_CP116967.1"/>
</dbReference>
<keyword evidence="1" id="KW-0645">Protease</keyword>
<proteinExistence type="predicted"/>
<dbReference type="KEGG" id="nall:PP769_15685"/>
<keyword evidence="2" id="KW-0479">Metal-binding</keyword>
<evidence type="ECO:0000259" key="6">
    <source>
        <dbReference type="PROSITE" id="PS50249"/>
    </source>
</evidence>
<dbReference type="GO" id="GO:0008270">
    <property type="term" value="F:zinc ion binding"/>
    <property type="evidence" value="ECO:0007669"/>
    <property type="project" value="TreeGrafter"/>
</dbReference>
<protein>
    <submittedName>
        <fullName evidence="7">M67 family metallopeptidase</fullName>
    </submittedName>
</protein>
<dbReference type="InterPro" id="IPR037518">
    <property type="entry name" value="MPN"/>
</dbReference>
<dbReference type="Gene3D" id="3.40.140.10">
    <property type="entry name" value="Cytidine Deaminase, domain 2"/>
    <property type="match status" value="1"/>
</dbReference>
<dbReference type="CDD" id="cd08070">
    <property type="entry name" value="MPN_like"/>
    <property type="match status" value="1"/>
</dbReference>
<keyword evidence="5" id="KW-0482">Metalloprotease</keyword>
<dbReference type="AlphaFoldDB" id="A0AA96GCB5"/>
<evidence type="ECO:0000256" key="2">
    <source>
        <dbReference type="ARBA" id="ARBA00022723"/>
    </source>
</evidence>
<dbReference type="InterPro" id="IPR000555">
    <property type="entry name" value="JAMM/MPN+_dom"/>
</dbReference>
<keyword evidence="8" id="KW-1185">Reference proteome</keyword>
<gene>
    <name evidence="7" type="ORF">PP769_15685</name>
</gene>
<dbReference type="GO" id="GO:0006508">
    <property type="term" value="P:proteolysis"/>
    <property type="evidence" value="ECO:0007669"/>
    <property type="project" value="UniProtKB-KW"/>
</dbReference>
<evidence type="ECO:0000313" key="7">
    <source>
        <dbReference type="EMBL" id="WNM57395.1"/>
    </source>
</evidence>
<evidence type="ECO:0000256" key="5">
    <source>
        <dbReference type="ARBA" id="ARBA00023049"/>
    </source>
</evidence>
<keyword evidence="4" id="KW-0862">Zinc</keyword>
<feature type="domain" description="MPN" evidence="6">
    <location>
        <begin position="2"/>
        <end position="159"/>
    </location>
</feature>
<reference evidence="7 8" key="1">
    <citation type="submission" date="2023-01" db="EMBL/GenBank/DDBJ databases">
        <title>Cultivation and genomic characterization of new, ubiquitous marine nitrite-oxidizing bacteria from the Nitrospirales.</title>
        <authorList>
            <person name="Mueller A.J."/>
            <person name="Daebeler A."/>
            <person name="Herbold C.W."/>
            <person name="Kirkegaard R.H."/>
            <person name="Daims H."/>
        </authorList>
    </citation>
    <scope>NUCLEOTIDE SEQUENCE [LARGE SCALE GENOMIC DNA]</scope>
    <source>
        <strain evidence="7 8">VA</strain>
    </source>
</reference>